<dbReference type="Proteomes" id="UP001159370">
    <property type="component" value="Unassembled WGS sequence"/>
</dbReference>
<accession>A0AA43H0I1</accession>
<dbReference type="AlphaFoldDB" id="A0AA43H0I1"/>
<reference evidence="1 2" key="1">
    <citation type="journal article" date="2023" name="J. Phycol.">
        <title>Chrysosporum ovalisporum is synonymous with the true-branching cyanobacterium Umezakia natans (Nostocales/Aphanizomenonaceae).</title>
        <authorList>
            <person name="McGregor G.B."/>
            <person name="Sendall B.C."/>
            <person name="Niiyama Y."/>
            <person name="Tuji A."/>
            <person name="Willis A."/>
        </authorList>
    </citation>
    <scope>NUCLEOTIDE SEQUENCE [LARGE SCALE GENOMIC DNA]</scope>
    <source>
        <strain evidence="1 2">FSS-62</strain>
    </source>
</reference>
<dbReference type="EMBL" id="JANQDL010000095">
    <property type="protein sequence ID" value="MDH6064823.1"/>
    <property type="molecule type" value="Genomic_DNA"/>
</dbReference>
<name>A0AA43H0I1_9CYAN</name>
<protein>
    <submittedName>
        <fullName evidence="1">Uncharacterized protein</fullName>
    </submittedName>
</protein>
<comment type="caution">
    <text evidence="1">The sequence shown here is derived from an EMBL/GenBank/DDBJ whole genome shotgun (WGS) entry which is preliminary data.</text>
</comment>
<evidence type="ECO:0000313" key="1">
    <source>
        <dbReference type="EMBL" id="MDH6064823.1"/>
    </source>
</evidence>
<evidence type="ECO:0000313" key="2">
    <source>
        <dbReference type="Proteomes" id="UP001159370"/>
    </source>
</evidence>
<gene>
    <name evidence="1" type="ORF">NWP23_13895</name>
</gene>
<dbReference type="RefSeq" id="WP_280651512.1">
    <property type="nucleotide sequence ID" value="NZ_JANQDL010000095.1"/>
</dbReference>
<organism evidence="1 2">
    <name type="scientific">Umezakia ovalisporum FSS-62</name>
    <dbReference type="NCBI Taxonomy" id="2971776"/>
    <lineage>
        <taxon>Bacteria</taxon>
        <taxon>Bacillati</taxon>
        <taxon>Cyanobacteriota</taxon>
        <taxon>Cyanophyceae</taxon>
        <taxon>Nostocales</taxon>
        <taxon>Nodulariaceae</taxon>
        <taxon>Umezakia</taxon>
    </lineage>
</organism>
<proteinExistence type="predicted"/>
<dbReference type="GeneID" id="83684533"/>
<sequence length="42" mass="4603">MSSFPEQLSGDSLAVLGDALETTDVKDYLLLSLEQSQGQRFI</sequence>